<sequence>MNKNMDNPPKPLACTHKEVKGVVDDEPETVVRRNEEKNEKEGSNSGTAEQREKPKGMPHQQVPQPGDFSAEALDKELPPTDA</sequence>
<dbReference type="EMBL" id="CP039354">
    <property type="protein sequence ID" value="QCE10949.1"/>
    <property type="molecule type" value="Genomic_DNA"/>
</dbReference>
<name>A0A4D6NEG5_VIGUN</name>
<evidence type="ECO:0000313" key="3">
    <source>
        <dbReference type="Proteomes" id="UP000501690"/>
    </source>
</evidence>
<protein>
    <submittedName>
        <fullName evidence="2">Uncharacterized protein</fullName>
    </submittedName>
</protein>
<feature type="compositionally biased region" description="Basic and acidic residues" evidence="1">
    <location>
        <begin position="72"/>
        <end position="82"/>
    </location>
</feature>
<keyword evidence="3" id="KW-1185">Reference proteome</keyword>
<organism evidence="2 3">
    <name type="scientific">Vigna unguiculata</name>
    <name type="common">Cowpea</name>
    <dbReference type="NCBI Taxonomy" id="3917"/>
    <lineage>
        <taxon>Eukaryota</taxon>
        <taxon>Viridiplantae</taxon>
        <taxon>Streptophyta</taxon>
        <taxon>Embryophyta</taxon>
        <taxon>Tracheophyta</taxon>
        <taxon>Spermatophyta</taxon>
        <taxon>Magnoliopsida</taxon>
        <taxon>eudicotyledons</taxon>
        <taxon>Gunneridae</taxon>
        <taxon>Pentapetalae</taxon>
        <taxon>rosids</taxon>
        <taxon>fabids</taxon>
        <taxon>Fabales</taxon>
        <taxon>Fabaceae</taxon>
        <taxon>Papilionoideae</taxon>
        <taxon>50 kb inversion clade</taxon>
        <taxon>NPAAA clade</taxon>
        <taxon>indigoferoid/millettioid clade</taxon>
        <taxon>Phaseoleae</taxon>
        <taxon>Vigna</taxon>
    </lineage>
</organism>
<gene>
    <name evidence="2" type="ORF">DEO72_LG10g2182</name>
</gene>
<evidence type="ECO:0000313" key="2">
    <source>
        <dbReference type="EMBL" id="QCE10949.1"/>
    </source>
</evidence>
<proteinExistence type="predicted"/>
<accession>A0A4D6NEG5</accession>
<feature type="region of interest" description="Disordered" evidence="1">
    <location>
        <begin position="1"/>
        <end position="82"/>
    </location>
</feature>
<reference evidence="2 3" key="1">
    <citation type="submission" date="2019-04" db="EMBL/GenBank/DDBJ databases">
        <title>An improved genome assembly and genetic linkage map for asparagus bean, Vigna unguiculata ssp. sesquipedialis.</title>
        <authorList>
            <person name="Xia Q."/>
            <person name="Zhang R."/>
            <person name="Dong Y."/>
        </authorList>
    </citation>
    <scope>NUCLEOTIDE SEQUENCE [LARGE SCALE GENOMIC DNA]</scope>
    <source>
        <tissue evidence="2">Leaf</tissue>
    </source>
</reference>
<evidence type="ECO:0000256" key="1">
    <source>
        <dbReference type="SAM" id="MobiDB-lite"/>
    </source>
</evidence>
<dbReference type="AlphaFoldDB" id="A0A4D6NEG5"/>
<dbReference type="Proteomes" id="UP000501690">
    <property type="component" value="Linkage Group LG10"/>
</dbReference>
<feature type="compositionally biased region" description="Basic and acidic residues" evidence="1">
    <location>
        <begin position="15"/>
        <end position="42"/>
    </location>
</feature>